<proteinExistence type="predicted"/>
<accession>A0A940SL76</accession>
<protein>
    <submittedName>
        <fullName evidence="1">Uncharacterized protein</fullName>
    </submittedName>
</protein>
<comment type="caution">
    <text evidence="1">The sequence shown here is derived from an EMBL/GenBank/DDBJ whole genome shotgun (WGS) entry which is preliminary data.</text>
</comment>
<sequence>MYIGRDFSELSMTAKNEWKENELAYYHHSFQQIMNYLTAEGQTIYKEIIKEIEVRGGLSKNEGTWTSGTRIVYD</sequence>
<dbReference type="AlphaFoldDB" id="A0A940SL76"/>
<reference evidence="1" key="1">
    <citation type="submission" date="2021-04" db="EMBL/GenBank/DDBJ databases">
        <title>Genome seq and assembly of Bacillus sp.</title>
        <authorList>
            <person name="Chhetri G."/>
        </authorList>
    </citation>
    <scope>NUCLEOTIDE SEQUENCE</scope>
    <source>
        <strain evidence="1">RG28</strain>
    </source>
</reference>
<evidence type="ECO:0000313" key="1">
    <source>
        <dbReference type="EMBL" id="MBP0727186.1"/>
    </source>
</evidence>
<name>A0A940SL76_9BACI</name>
<dbReference type="RefSeq" id="WP_209407523.1">
    <property type="nucleotide sequence ID" value="NZ_JAGIYQ010000020.1"/>
</dbReference>
<gene>
    <name evidence="1" type="ORF">J5Y03_18720</name>
</gene>
<keyword evidence="2" id="KW-1185">Reference proteome</keyword>
<dbReference type="EMBL" id="JAGIYQ010000020">
    <property type="protein sequence ID" value="MBP0727186.1"/>
    <property type="molecule type" value="Genomic_DNA"/>
</dbReference>
<organism evidence="1 2">
    <name type="scientific">Gottfriedia endophytica</name>
    <dbReference type="NCBI Taxonomy" id="2820819"/>
    <lineage>
        <taxon>Bacteria</taxon>
        <taxon>Bacillati</taxon>
        <taxon>Bacillota</taxon>
        <taxon>Bacilli</taxon>
        <taxon>Bacillales</taxon>
        <taxon>Bacillaceae</taxon>
        <taxon>Gottfriedia</taxon>
    </lineage>
</organism>
<evidence type="ECO:0000313" key="2">
    <source>
        <dbReference type="Proteomes" id="UP000682134"/>
    </source>
</evidence>
<dbReference type="Proteomes" id="UP000682134">
    <property type="component" value="Unassembled WGS sequence"/>
</dbReference>